<dbReference type="AlphaFoldDB" id="A0A369Q4N5"/>
<sequence>MGALGFGFGSNVRSRAHLLMNGGAVPVAPWQPTGAVGTDGWSVTTASPRDLSFAAVPVDRAGFDQTGMATTWKESVLLTKRVRQAYPDEAAFTADRIAVSDYIYAEDIAKGFTNGSLETSPPPIAAWIMPACELVAGSVHWEIAAYHRDARSDPITGVGRQVAAVRVRANNGTEASPWQTVGKTSISTLCQDASAMECFEGDLDIGALADGPFWLEAEVFPWFGGTGSVLKSEARTGQREFSRRWFCKNVTRAANPPMVYVASTGDDALGEVSSDSATARAKPCRTLGGAWARARTVLGNGRGTMDGLRVRVLDTVDSGSVPYAVSYPQDCAAVVVERAPETSRSNAVVRWNTHLRCYFKDHSPGITEGALTFRDCTIDRTAGWAFYGETAAPLHVQFHDVVMRNNGQPGTWRTSSHVSIFGMEMTGYANTLAQTAAGEVRILRALDADLAGGGPEAWVTLCCRLTRANAGRMADAAKGVIYHGNLFLSPVASTGPIGLSAVGVADIVGPVAVVQNLIEVTHTTAQVAAFLLAAASGASRHSVVHHNIGTGAGQLGRWNLYYDENAGGAREHRLHSFKGNLCEQLNTKGDIFAQDGTRLGQFAFNHGVGCSGNYAVSHANFPEAEEQDFAGPGTRIGAGKVLFVNDRSTSGTAEAPVAGMGGGDYHLLPESAARAIQPKPVLAFDMDGMARGGGAQAAGAYA</sequence>
<proteinExistence type="predicted"/>
<evidence type="ECO:0000313" key="2">
    <source>
        <dbReference type="Proteomes" id="UP000253727"/>
    </source>
</evidence>
<reference evidence="1 2" key="1">
    <citation type="submission" date="2018-04" db="EMBL/GenBank/DDBJ databases">
        <title>Altererythrobacter sp. HME9302 genome sequencing and assembly.</title>
        <authorList>
            <person name="Kang H."/>
            <person name="Kim H."/>
            <person name="Joh K."/>
        </authorList>
    </citation>
    <scope>NUCLEOTIDE SEQUENCE [LARGE SCALE GENOMIC DNA]</scope>
    <source>
        <strain evidence="1 2">HME9302</strain>
    </source>
</reference>
<evidence type="ECO:0000313" key="1">
    <source>
        <dbReference type="EMBL" id="RDC59694.1"/>
    </source>
</evidence>
<organism evidence="1 2">
    <name type="scientific">Alteripontixanthobacter maritimus</name>
    <dbReference type="NCBI Taxonomy" id="2161824"/>
    <lineage>
        <taxon>Bacteria</taxon>
        <taxon>Pseudomonadati</taxon>
        <taxon>Pseudomonadota</taxon>
        <taxon>Alphaproteobacteria</taxon>
        <taxon>Sphingomonadales</taxon>
        <taxon>Erythrobacteraceae</taxon>
        <taxon>Alteripontixanthobacter</taxon>
    </lineage>
</organism>
<dbReference type="EMBL" id="QBKA01000002">
    <property type="protein sequence ID" value="RDC59694.1"/>
    <property type="molecule type" value="Genomic_DNA"/>
</dbReference>
<dbReference type="Proteomes" id="UP000253727">
    <property type="component" value="Unassembled WGS sequence"/>
</dbReference>
<keyword evidence="2" id="KW-1185">Reference proteome</keyword>
<name>A0A369Q4N5_9SPHN</name>
<comment type="caution">
    <text evidence="1">The sequence shown here is derived from an EMBL/GenBank/DDBJ whole genome shotgun (WGS) entry which is preliminary data.</text>
</comment>
<protein>
    <submittedName>
        <fullName evidence="1">Uncharacterized protein</fullName>
    </submittedName>
</protein>
<accession>A0A369Q4N5</accession>
<gene>
    <name evidence="1" type="ORF">HME9302_00886</name>
</gene>